<dbReference type="AlphaFoldDB" id="A0A6A6M6R5"/>
<comment type="caution">
    <text evidence="2">The sequence shown here is derived from an EMBL/GenBank/DDBJ whole genome shotgun (WGS) entry which is preliminary data.</text>
</comment>
<dbReference type="Proteomes" id="UP000467840">
    <property type="component" value="Chromosome 17"/>
</dbReference>
<feature type="region of interest" description="Disordered" evidence="1">
    <location>
        <begin position="100"/>
        <end position="119"/>
    </location>
</feature>
<evidence type="ECO:0000313" key="3">
    <source>
        <dbReference type="Proteomes" id="UP000467840"/>
    </source>
</evidence>
<evidence type="ECO:0000256" key="1">
    <source>
        <dbReference type="SAM" id="MobiDB-lite"/>
    </source>
</evidence>
<gene>
    <name evidence="2" type="ORF">GH714_026270</name>
</gene>
<proteinExistence type="predicted"/>
<evidence type="ECO:0000313" key="2">
    <source>
        <dbReference type="EMBL" id="KAF2308964.1"/>
    </source>
</evidence>
<keyword evidence="3" id="KW-1185">Reference proteome</keyword>
<sequence length="150" mass="16118">MVVVMGVMAVVEAEVHLLPLVNHRIMYPTNVTINSIASSNLPSLALTFSTCSPNCPILEFDKGTDIPINSTPSTLALSSSQLFVDVQSFEPLPKVKMSFTNATSTAPPTQKTHSVVTPSQTGNLKPKVYLAATYEPANPTCFTQDNKSPH</sequence>
<reference evidence="2 3" key="1">
    <citation type="journal article" date="2020" name="Mol. Plant">
        <title>The Chromosome-Based Rubber Tree Genome Provides New Insights into Spurge Genome Evolution and Rubber Biosynthesis.</title>
        <authorList>
            <person name="Liu J."/>
            <person name="Shi C."/>
            <person name="Shi C.C."/>
            <person name="Li W."/>
            <person name="Zhang Q.J."/>
            <person name="Zhang Y."/>
            <person name="Li K."/>
            <person name="Lu H.F."/>
            <person name="Shi C."/>
            <person name="Zhu S.T."/>
            <person name="Xiao Z.Y."/>
            <person name="Nan H."/>
            <person name="Yue Y."/>
            <person name="Zhu X.G."/>
            <person name="Wu Y."/>
            <person name="Hong X.N."/>
            <person name="Fan G.Y."/>
            <person name="Tong Y."/>
            <person name="Zhang D."/>
            <person name="Mao C.L."/>
            <person name="Liu Y.L."/>
            <person name="Hao S.J."/>
            <person name="Liu W.Q."/>
            <person name="Lv M.Q."/>
            <person name="Zhang H.B."/>
            <person name="Liu Y."/>
            <person name="Hu-Tang G.R."/>
            <person name="Wang J.P."/>
            <person name="Wang J.H."/>
            <person name="Sun Y.H."/>
            <person name="Ni S.B."/>
            <person name="Chen W.B."/>
            <person name="Zhang X.C."/>
            <person name="Jiao Y.N."/>
            <person name="Eichler E.E."/>
            <person name="Li G.H."/>
            <person name="Liu X."/>
            <person name="Gao L.Z."/>
        </authorList>
    </citation>
    <scope>NUCLEOTIDE SEQUENCE [LARGE SCALE GENOMIC DNA]</scope>
    <source>
        <strain evidence="3">cv. GT1</strain>
        <tissue evidence="2">Leaf</tissue>
    </source>
</reference>
<organism evidence="2 3">
    <name type="scientific">Hevea brasiliensis</name>
    <name type="common">Para rubber tree</name>
    <name type="synonym">Siphonia brasiliensis</name>
    <dbReference type="NCBI Taxonomy" id="3981"/>
    <lineage>
        <taxon>Eukaryota</taxon>
        <taxon>Viridiplantae</taxon>
        <taxon>Streptophyta</taxon>
        <taxon>Embryophyta</taxon>
        <taxon>Tracheophyta</taxon>
        <taxon>Spermatophyta</taxon>
        <taxon>Magnoliopsida</taxon>
        <taxon>eudicotyledons</taxon>
        <taxon>Gunneridae</taxon>
        <taxon>Pentapetalae</taxon>
        <taxon>rosids</taxon>
        <taxon>fabids</taxon>
        <taxon>Malpighiales</taxon>
        <taxon>Euphorbiaceae</taxon>
        <taxon>Crotonoideae</taxon>
        <taxon>Micrandreae</taxon>
        <taxon>Hevea</taxon>
    </lineage>
</organism>
<accession>A0A6A6M6R5</accession>
<protein>
    <submittedName>
        <fullName evidence="2">Uncharacterized protein</fullName>
    </submittedName>
</protein>
<name>A0A6A6M6R5_HEVBR</name>
<dbReference type="EMBL" id="JAAGAX010000007">
    <property type="protein sequence ID" value="KAF2308964.1"/>
    <property type="molecule type" value="Genomic_DNA"/>
</dbReference>